<sequence length="302" mass="35129">MKVFISWSGEKSKDFANALRDWLPYVIQDLLPWVSDRDIDSGAMSMAEIHQQLAEVTYGIICTTSENQARPWINYEAGALWKSLDNQSRVVPLLIDIEREDITSPLGNFQSRLLTRASNRKDEFWRLIRSLNEARHLPIAEAIIQDAFERQWHRMDYAITHIEKNSYAYTSVMRPTDKKLEDIHQTLLKLEQAQRRSAQTTLDSLDEILERKGNIGFGTLSQEMSGRQTFFERTINESLIARQIHDEAHVQRVDKHLYNVYTVNRLPEEIKRSLSAATKKFPEKIDFEYLLTMTDDPGPDDL</sequence>
<evidence type="ECO:0000259" key="1">
    <source>
        <dbReference type="Pfam" id="PF13676"/>
    </source>
</evidence>
<protein>
    <submittedName>
        <fullName evidence="2">Toll/interleukin-1 receptor domain-containing protein</fullName>
    </submittedName>
</protein>
<dbReference type="InterPro" id="IPR000157">
    <property type="entry name" value="TIR_dom"/>
</dbReference>
<dbReference type="InterPro" id="IPR035897">
    <property type="entry name" value="Toll_tir_struct_dom_sf"/>
</dbReference>
<proteinExistence type="predicted"/>
<dbReference type="AlphaFoldDB" id="A0A939KLE0"/>
<keyword evidence="3" id="KW-1185">Reference proteome</keyword>
<dbReference type="Gene3D" id="3.40.50.10140">
    <property type="entry name" value="Toll/interleukin-1 receptor homology (TIR) domain"/>
    <property type="match status" value="1"/>
</dbReference>
<name>A0A939KLE0_9MICC</name>
<dbReference type="GO" id="GO:0007165">
    <property type="term" value="P:signal transduction"/>
    <property type="evidence" value="ECO:0007669"/>
    <property type="project" value="InterPro"/>
</dbReference>
<dbReference type="RefSeq" id="WP_207614863.1">
    <property type="nucleotide sequence ID" value="NZ_JAFNLL010000004.1"/>
</dbReference>
<gene>
    <name evidence="2" type="ORF">J1902_03550</name>
</gene>
<feature type="domain" description="TIR" evidence="1">
    <location>
        <begin position="3"/>
        <end position="124"/>
    </location>
</feature>
<comment type="caution">
    <text evidence="2">The sequence shown here is derived from an EMBL/GenBank/DDBJ whole genome shotgun (WGS) entry which is preliminary data.</text>
</comment>
<organism evidence="2 3">
    <name type="scientific">Arthrobacter cavernae</name>
    <dbReference type="NCBI Taxonomy" id="2817681"/>
    <lineage>
        <taxon>Bacteria</taxon>
        <taxon>Bacillati</taxon>
        <taxon>Actinomycetota</taxon>
        <taxon>Actinomycetes</taxon>
        <taxon>Micrococcales</taxon>
        <taxon>Micrococcaceae</taxon>
        <taxon>Arthrobacter</taxon>
    </lineage>
</organism>
<keyword evidence="2" id="KW-0675">Receptor</keyword>
<dbReference type="Pfam" id="PF13676">
    <property type="entry name" value="TIR_2"/>
    <property type="match status" value="1"/>
</dbReference>
<dbReference type="Proteomes" id="UP000664164">
    <property type="component" value="Unassembled WGS sequence"/>
</dbReference>
<dbReference type="SUPFAM" id="SSF52200">
    <property type="entry name" value="Toll/Interleukin receptor TIR domain"/>
    <property type="match status" value="1"/>
</dbReference>
<accession>A0A939KLE0</accession>
<dbReference type="EMBL" id="JAFNLL010000004">
    <property type="protein sequence ID" value="MBO1267061.1"/>
    <property type="molecule type" value="Genomic_DNA"/>
</dbReference>
<reference evidence="2" key="1">
    <citation type="submission" date="2021-03" db="EMBL/GenBank/DDBJ databases">
        <title>A new species, PO-11, isolated from a karst cave deposit.</title>
        <authorList>
            <person name="Zhaoxiaoyong W."/>
        </authorList>
    </citation>
    <scope>NUCLEOTIDE SEQUENCE</scope>
    <source>
        <strain evidence="2">PO-11</strain>
    </source>
</reference>
<evidence type="ECO:0000313" key="2">
    <source>
        <dbReference type="EMBL" id="MBO1267061.1"/>
    </source>
</evidence>
<evidence type="ECO:0000313" key="3">
    <source>
        <dbReference type="Proteomes" id="UP000664164"/>
    </source>
</evidence>